<keyword evidence="3 5" id="KW-0560">Oxidoreductase</keyword>
<keyword evidence="8" id="KW-1185">Reference proteome</keyword>
<evidence type="ECO:0000259" key="6">
    <source>
        <dbReference type="Pfam" id="PF01593"/>
    </source>
</evidence>
<comment type="caution">
    <text evidence="7">The sequence shown here is derived from an EMBL/GenBank/DDBJ whole genome shotgun (WGS) entry which is preliminary data.</text>
</comment>
<dbReference type="EMBL" id="CAKJTJ010000049">
    <property type="protein sequence ID" value="CAG9623471.1"/>
    <property type="molecule type" value="Genomic_DNA"/>
</dbReference>
<gene>
    <name evidence="7" type="primary">crtN</name>
    <name evidence="7" type="ORF">BACCIP111883_04284</name>
</gene>
<evidence type="ECO:0000313" key="8">
    <source>
        <dbReference type="Proteomes" id="UP000789833"/>
    </source>
</evidence>
<evidence type="ECO:0000313" key="7">
    <source>
        <dbReference type="EMBL" id="CAG9623471.1"/>
    </source>
</evidence>
<proteinExistence type="inferred from homology"/>
<reference evidence="7 8" key="1">
    <citation type="submission" date="2021-10" db="EMBL/GenBank/DDBJ databases">
        <authorList>
            <person name="Criscuolo A."/>
        </authorList>
    </citation>
    <scope>NUCLEOTIDE SEQUENCE [LARGE SCALE GENOMIC DNA]</scope>
    <source>
        <strain evidence="8">CIP 111883</strain>
    </source>
</reference>
<dbReference type="EC" id="1.3.8.2" evidence="7"/>
<name>A0ABM8YU25_9BACI</name>
<dbReference type="NCBIfam" id="TIGR02734">
    <property type="entry name" value="crtI_fam"/>
    <property type="match status" value="1"/>
</dbReference>
<dbReference type="PROSITE" id="PS00982">
    <property type="entry name" value="PHYTOENE_DH"/>
    <property type="match status" value="1"/>
</dbReference>
<dbReference type="Gene3D" id="3.50.50.60">
    <property type="entry name" value="FAD/NAD(P)-binding domain"/>
    <property type="match status" value="2"/>
</dbReference>
<keyword evidence="2 5" id="KW-0125">Carotenoid biosynthesis</keyword>
<comment type="similarity">
    <text evidence="4">Belongs to the carotenoid/retinoid oxidoreductase family. CrtN subfamily.</text>
</comment>
<sequence length="494" mass="56965">MSKKIIVIGSGPGGLGAAMLLTSKGYDVTVLEKLDYVGGRSSSIKMKDFIFDLGPTFFNMPQIAEELFNRCNRNLYDYLELKEVKDMYNLIFPDKLFSVSRDPEKMKETIERYFPGEGEGYGRFMKDTEKRMSALKPIIEKKMDRFYHYFQWEILKALPHLGFGRNLYKQLDKYFKSDQLKWAFTFQSKYLGMSPWECPGIFSILPWMDHAYGIHHPIGGVNKLTKVMSQIVRENGGEILLNTGVKKLWIEERKVKGVVLESGLEMNADEVVVNGDFAHVMTNLVDEGTLKKYSKKKLEKKKYSCSTFMMYLGLDKLYKLQHHTIIFAEDYKKNMEEITKIKTIPKDPSIYVQNACVTDDTLAPEGKSTLYILAPVPNNFSKIDWEKNKEKFRDLVLDILEKKGGCDDIRSHIEVEKIITPRDWEKEKFIYKGATFNLGHQLSQMMVLRPNNDFEELKNCWLVGGGTHPGSGLPTILESAKITTDLIEEKQKIY</sequence>
<evidence type="ECO:0000256" key="4">
    <source>
        <dbReference type="ARBA" id="ARBA00038322"/>
    </source>
</evidence>
<dbReference type="Proteomes" id="UP000789833">
    <property type="component" value="Unassembled WGS sequence"/>
</dbReference>
<dbReference type="PANTHER" id="PTHR43734">
    <property type="entry name" value="PHYTOENE DESATURASE"/>
    <property type="match status" value="1"/>
</dbReference>
<dbReference type="InterPro" id="IPR036188">
    <property type="entry name" value="FAD/NAD-bd_sf"/>
</dbReference>
<evidence type="ECO:0000256" key="1">
    <source>
        <dbReference type="ARBA" id="ARBA00004829"/>
    </source>
</evidence>
<dbReference type="PRINTS" id="PR00419">
    <property type="entry name" value="ADXRDTASE"/>
</dbReference>
<organism evidence="7 8">
    <name type="scientific">Sutcliffiella rhizosphaerae</name>
    <dbReference type="NCBI Taxonomy" id="2880967"/>
    <lineage>
        <taxon>Bacteria</taxon>
        <taxon>Bacillati</taxon>
        <taxon>Bacillota</taxon>
        <taxon>Bacilli</taxon>
        <taxon>Bacillales</taxon>
        <taxon>Bacillaceae</taxon>
        <taxon>Sutcliffiella</taxon>
    </lineage>
</organism>
<comment type="pathway">
    <text evidence="1 5">Carotenoid biosynthesis.</text>
</comment>
<dbReference type="InterPro" id="IPR014105">
    <property type="entry name" value="Carotenoid/retinoid_OxRdtase"/>
</dbReference>
<feature type="domain" description="Amine oxidase" evidence="6">
    <location>
        <begin position="13"/>
        <end position="480"/>
    </location>
</feature>
<dbReference type="InterPro" id="IPR008150">
    <property type="entry name" value="Phytoene_DH_bac_CS"/>
</dbReference>
<accession>A0ABM8YU25</accession>
<evidence type="ECO:0000256" key="2">
    <source>
        <dbReference type="ARBA" id="ARBA00022746"/>
    </source>
</evidence>
<dbReference type="GO" id="GO:0102223">
    <property type="term" value="F:4,4'-diapophytoene desaturase (4,4'-diaponeurosporene-forming)"/>
    <property type="evidence" value="ECO:0007669"/>
    <property type="project" value="UniProtKB-EC"/>
</dbReference>
<evidence type="ECO:0000256" key="3">
    <source>
        <dbReference type="ARBA" id="ARBA00023002"/>
    </source>
</evidence>
<protein>
    <submittedName>
        <fullName evidence="7">4,4'-diapophytoene desaturase (4,4'-diapolycopene-forming)</fullName>
        <ecNumber evidence="7">1.3.8.2</ecNumber>
    </submittedName>
</protein>
<evidence type="ECO:0000256" key="5">
    <source>
        <dbReference type="RuleBase" id="RU362075"/>
    </source>
</evidence>
<dbReference type="Pfam" id="PF01593">
    <property type="entry name" value="Amino_oxidase"/>
    <property type="match status" value="1"/>
</dbReference>
<dbReference type="RefSeq" id="WP_230504941.1">
    <property type="nucleotide sequence ID" value="NZ_CAKJTJ010000049.1"/>
</dbReference>
<dbReference type="PANTHER" id="PTHR43734:SF1">
    <property type="entry name" value="PHYTOENE DESATURASE"/>
    <property type="match status" value="1"/>
</dbReference>
<dbReference type="InterPro" id="IPR002937">
    <property type="entry name" value="Amino_oxidase"/>
</dbReference>
<dbReference type="SUPFAM" id="SSF51905">
    <property type="entry name" value="FAD/NAD(P)-binding domain"/>
    <property type="match status" value="1"/>
</dbReference>